<dbReference type="STRING" id="1903181.BTN85_0607"/>
<dbReference type="InterPro" id="IPR000760">
    <property type="entry name" value="Inositol_monophosphatase-like"/>
</dbReference>
<dbReference type="GO" id="GO:0006020">
    <property type="term" value="P:inositol metabolic process"/>
    <property type="evidence" value="ECO:0007669"/>
    <property type="project" value="TreeGrafter"/>
</dbReference>
<dbReference type="PANTHER" id="PTHR20854:SF4">
    <property type="entry name" value="INOSITOL-1-MONOPHOSPHATASE-RELATED"/>
    <property type="match status" value="1"/>
</dbReference>
<comment type="cofactor">
    <cofactor evidence="5">
        <name>Mg(2+)</name>
        <dbReference type="ChEBI" id="CHEBI:18420"/>
    </cofactor>
</comment>
<dbReference type="GO" id="GO:0042132">
    <property type="term" value="F:fructose 1,6-bisphosphate 1-phosphatase activity"/>
    <property type="evidence" value="ECO:0007669"/>
    <property type="project" value="UniProtKB-EC"/>
</dbReference>
<keyword evidence="7" id="KW-1185">Reference proteome</keyword>
<reference evidence="6" key="1">
    <citation type="submission" date="2016-12" db="EMBL/GenBank/DDBJ databases">
        <title>Discovery of methanogenic haloarchaea.</title>
        <authorList>
            <person name="Sorokin D.Y."/>
            <person name="Makarova K.S."/>
            <person name="Abbas B."/>
            <person name="Ferrer M."/>
            <person name="Golyshin P.N."/>
        </authorList>
    </citation>
    <scope>NUCLEOTIDE SEQUENCE [LARGE SCALE GENOMIC DNA]</scope>
    <source>
        <strain evidence="6">HMET1</strain>
    </source>
</reference>
<dbReference type="EMBL" id="MSDW01000001">
    <property type="protein sequence ID" value="OKY78122.1"/>
    <property type="molecule type" value="Genomic_DNA"/>
</dbReference>
<dbReference type="SUPFAM" id="SSF56655">
    <property type="entry name" value="Carbohydrate phosphatase"/>
    <property type="match status" value="1"/>
</dbReference>
<dbReference type="PANTHER" id="PTHR20854">
    <property type="entry name" value="INOSITOL MONOPHOSPHATASE"/>
    <property type="match status" value="1"/>
</dbReference>
<feature type="binding site" evidence="5">
    <location>
        <position position="85"/>
    </location>
    <ligand>
        <name>Mg(2+)</name>
        <dbReference type="ChEBI" id="CHEBI:18420"/>
        <label>1</label>
        <note>catalytic</note>
    </ligand>
</feature>
<evidence type="ECO:0000256" key="4">
    <source>
        <dbReference type="ARBA" id="ARBA00038103"/>
    </source>
</evidence>
<dbReference type="Pfam" id="PF00459">
    <property type="entry name" value="Inositol_P"/>
    <property type="match status" value="1"/>
</dbReference>
<dbReference type="Proteomes" id="UP000185744">
    <property type="component" value="Unassembled WGS sequence"/>
</dbReference>
<dbReference type="PRINTS" id="PR00377">
    <property type="entry name" value="IMPHPHTASES"/>
</dbReference>
<feature type="binding site" evidence="5">
    <location>
        <position position="65"/>
    </location>
    <ligand>
        <name>Mg(2+)</name>
        <dbReference type="ChEBI" id="CHEBI:18420"/>
        <label>1</label>
        <note>catalytic</note>
    </ligand>
</feature>
<dbReference type="GO" id="GO:0007165">
    <property type="term" value="P:signal transduction"/>
    <property type="evidence" value="ECO:0007669"/>
    <property type="project" value="TreeGrafter"/>
</dbReference>
<evidence type="ECO:0000313" key="6">
    <source>
        <dbReference type="EMBL" id="OKY78122.1"/>
    </source>
</evidence>
<dbReference type="FunCoup" id="A0A1Q6DUY2">
    <property type="interactions" value="37"/>
</dbReference>
<feature type="binding site" evidence="5">
    <location>
        <position position="82"/>
    </location>
    <ligand>
        <name>Mg(2+)</name>
        <dbReference type="ChEBI" id="CHEBI:18420"/>
        <label>1</label>
        <note>catalytic</note>
    </ligand>
</feature>
<name>A0A1Q6DUY2_METT1</name>
<keyword evidence="3" id="KW-0119">Carbohydrate metabolism</keyword>
<dbReference type="EC" id="3.1.3.11" evidence="2"/>
<gene>
    <name evidence="6" type="ORF">BTN85_0607</name>
</gene>
<dbReference type="Gene3D" id="3.40.190.80">
    <property type="match status" value="1"/>
</dbReference>
<comment type="similarity">
    <text evidence="4">Belongs to the inositol monophosphatase superfamily. FBPase class 4 family.</text>
</comment>
<dbReference type="GO" id="GO:0008934">
    <property type="term" value="F:inositol monophosphate 1-phosphatase activity"/>
    <property type="evidence" value="ECO:0007669"/>
    <property type="project" value="TreeGrafter"/>
</dbReference>
<evidence type="ECO:0000256" key="2">
    <source>
        <dbReference type="ARBA" id="ARBA00013093"/>
    </source>
</evidence>
<dbReference type="AlphaFoldDB" id="A0A1Q6DUY2"/>
<dbReference type="InParanoid" id="A0A1Q6DUY2"/>
<comment type="caution">
    <text evidence="6">The sequence shown here is derived from an EMBL/GenBank/DDBJ whole genome shotgun (WGS) entry which is preliminary data.</text>
</comment>
<sequence length="253" mass="27875">MDYLELCESITEEIEDEINDLIGKKEASRQIRIGADDKPTRLIDNRAEKAAMNLLKSEDVLLITEESGKVDFGEPECAVILDPVDGTFNATKDIPFYSVSVAVADLDLSKIKFGYIKDIPRDNIYYANRDKSYLNGNEISVSQESELAKSSVSYYSYGVDKYKKSRLDQFVDRVRTLGCISLEMCYVASGKLEGFVDVRGAGVMDIAAASLIVRSAGGSFEVFSSNFPSKKVKKSTKSVASNGLVHEDIKGVL</sequence>
<dbReference type="Gene3D" id="3.30.540.10">
    <property type="entry name" value="Fructose-1,6-Bisphosphatase, subunit A, domain 1"/>
    <property type="match status" value="1"/>
</dbReference>
<feature type="binding site" evidence="5">
    <location>
        <position position="205"/>
    </location>
    <ligand>
        <name>Mg(2+)</name>
        <dbReference type="ChEBI" id="CHEBI:18420"/>
        <label>1</label>
        <note>catalytic</note>
    </ligand>
</feature>
<accession>A0A1Q6DUY2</accession>
<evidence type="ECO:0000256" key="1">
    <source>
        <dbReference type="ARBA" id="ARBA00001273"/>
    </source>
</evidence>
<organism evidence="6 7">
    <name type="scientific">Methanohalarchaeum thermophilum</name>
    <dbReference type="NCBI Taxonomy" id="1903181"/>
    <lineage>
        <taxon>Archaea</taxon>
        <taxon>Methanobacteriati</taxon>
        <taxon>Methanobacteriota</taxon>
        <taxon>Methanonatronarchaeia</taxon>
        <taxon>Methanonatronarchaeales</taxon>
        <taxon>Methanonatronarchaeaceae</taxon>
        <taxon>Candidatus Methanohalarchaeum</taxon>
    </lineage>
</organism>
<dbReference type="GO" id="GO:0046872">
    <property type="term" value="F:metal ion binding"/>
    <property type="evidence" value="ECO:0007669"/>
    <property type="project" value="UniProtKB-KW"/>
</dbReference>
<comment type="catalytic activity">
    <reaction evidence="1">
        <text>beta-D-fructose 1,6-bisphosphate + H2O = beta-D-fructose 6-phosphate + phosphate</text>
        <dbReference type="Rhea" id="RHEA:11064"/>
        <dbReference type="ChEBI" id="CHEBI:15377"/>
        <dbReference type="ChEBI" id="CHEBI:32966"/>
        <dbReference type="ChEBI" id="CHEBI:43474"/>
        <dbReference type="ChEBI" id="CHEBI:57634"/>
        <dbReference type="EC" id="3.1.3.11"/>
    </reaction>
</comment>
<evidence type="ECO:0000256" key="3">
    <source>
        <dbReference type="ARBA" id="ARBA00023277"/>
    </source>
</evidence>
<evidence type="ECO:0000256" key="5">
    <source>
        <dbReference type="PIRSR" id="PIRSR600760-2"/>
    </source>
</evidence>
<proteinExistence type="inferred from homology"/>
<keyword evidence="5" id="KW-0479">Metal-binding</keyword>
<protein>
    <recommendedName>
        <fullName evidence="2">fructose-bisphosphatase</fullName>
        <ecNumber evidence="2">3.1.3.11</ecNumber>
    </recommendedName>
</protein>
<evidence type="ECO:0000313" key="7">
    <source>
        <dbReference type="Proteomes" id="UP000185744"/>
    </source>
</evidence>
<keyword evidence="5" id="KW-0460">Magnesium</keyword>